<gene>
    <name evidence="3" type="ORF">NZD88_05060</name>
</gene>
<comment type="caution">
    <text evidence="3">The sequence shown here is derived from an EMBL/GenBank/DDBJ whole genome shotgun (WGS) entry which is preliminary data.</text>
</comment>
<evidence type="ECO:0000313" key="4">
    <source>
        <dbReference type="Proteomes" id="UP001142057"/>
    </source>
</evidence>
<dbReference type="EMBL" id="JANZQH010000002">
    <property type="protein sequence ID" value="MCT2406921.1"/>
    <property type="molecule type" value="Genomic_DNA"/>
</dbReference>
<evidence type="ECO:0000256" key="2">
    <source>
        <dbReference type="SAM" id="Phobius"/>
    </source>
</evidence>
<accession>A0ABT2IE72</accession>
<dbReference type="RefSeq" id="WP_259827913.1">
    <property type="nucleotide sequence ID" value="NZ_JANZQH010000002.1"/>
</dbReference>
<keyword evidence="4" id="KW-1185">Reference proteome</keyword>
<dbReference type="PROSITE" id="PS50005">
    <property type="entry name" value="TPR"/>
    <property type="match status" value="1"/>
</dbReference>
<feature type="repeat" description="TPR" evidence="1">
    <location>
        <begin position="104"/>
        <end position="137"/>
    </location>
</feature>
<evidence type="ECO:0008006" key="5">
    <source>
        <dbReference type="Google" id="ProtNLM"/>
    </source>
</evidence>
<protein>
    <recommendedName>
        <fullName evidence="5">Tetratricopeptide repeat protein</fullName>
    </recommendedName>
</protein>
<keyword evidence="1" id="KW-0802">TPR repeat</keyword>
<sequence length="148" mass="16668">MKGTFKIFIGIIVFIAAGSLLYVIGKDALRGNDAIFKDGVTYYNNKQFEAAEQSLQSEADRGNKKAYPYLGHTKLILNKPEEAEKYLLLTLEDLKDNSNVPVKQNVLFNLGSTYLNLKEDNKAKTYLQEAAKLGNQEAEELLIKYNLN</sequence>
<feature type="transmembrane region" description="Helical" evidence="2">
    <location>
        <begin position="7"/>
        <end position="25"/>
    </location>
</feature>
<reference evidence="3" key="1">
    <citation type="submission" date="2022-08" db="EMBL/GenBank/DDBJ databases">
        <title>Chryseobacterium antibioticum,isolated from the rhizosphere soil of Pyrola in Tibet.</title>
        <authorList>
            <person name="Kan Y."/>
        </authorList>
    </citation>
    <scope>NUCLEOTIDE SEQUENCE</scope>
    <source>
        <strain evidence="3">Pc2-12</strain>
    </source>
</reference>
<evidence type="ECO:0000313" key="3">
    <source>
        <dbReference type="EMBL" id="MCT2406921.1"/>
    </source>
</evidence>
<dbReference type="Proteomes" id="UP001142057">
    <property type="component" value="Unassembled WGS sequence"/>
</dbReference>
<evidence type="ECO:0000256" key="1">
    <source>
        <dbReference type="PROSITE-ProRule" id="PRU00339"/>
    </source>
</evidence>
<keyword evidence="2" id="KW-0472">Membrane</keyword>
<organism evidence="3 4">
    <name type="scientific">Chryseobacterium pyrolae</name>
    <dbReference type="NCBI Taxonomy" id="2987481"/>
    <lineage>
        <taxon>Bacteria</taxon>
        <taxon>Pseudomonadati</taxon>
        <taxon>Bacteroidota</taxon>
        <taxon>Flavobacteriia</taxon>
        <taxon>Flavobacteriales</taxon>
        <taxon>Weeksellaceae</taxon>
        <taxon>Chryseobacterium group</taxon>
        <taxon>Chryseobacterium</taxon>
    </lineage>
</organism>
<dbReference type="InterPro" id="IPR019734">
    <property type="entry name" value="TPR_rpt"/>
</dbReference>
<proteinExistence type="predicted"/>
<name>A0ABT2IE72_9FLAO</name>
<dbReference type="InterPro" id="IPR011990">
    <property type="entry name" value="TPR-like_helical_dom_sf"/>
</dbReference>
<keyword evidence="2" id="KW-0812">Transmembrane</keyword>
<dbReference type="Gene3D" id="1.25.40.10">
    <property type="entry name" value="Tetratricopeptide repeat domain"/>
    <property type="match status" value="1"/>
</dbReference>
<dbReference type="SUPFAM" id="SSF81901">
    <property type="entry name" value="HCP-like"/>
    <property type="match status" value="1"/>
</dbReference>
<keyword evidence="2" id="KW-1133">Transmembrane helix</keyword>
<dbReference type="Pfam" id="PF13181">
    <property type="entry name" value="TPR_8"/>
    <property type="match status" value="1"/>
</dbReference>